<keyword evidence="16" id="KW-1185">Reference proteome</keyword>
<dbReference type="Gene3D" id="3.40.50.10440">
    <property type="entry name" value="Dihydroxyacetone kinase, domain 1"/>
    <property type="match status" value="1"/>
</dbReference>
<dbReference type="SMART" id="SM01120">
    <property type="entry name" value="Dak2"/>
    <property type="match status" value="1"/>
</dbReference>
<comment type="similarity">
    <text evidence="3">Belongs to the dihydroxyacetone kinase (DAK) family.</text>
</comment>
<dbReference type="GO" id="GO:0019588">
    <property type="term" value="P:anaerobic glycerol catabolic process"/>
    <property type="evidence" value="ECO:0007669"/>
    <property type="project" value="UniProtKB-UniPathway"/>
</dbReference>
<keyword evidence="4" id="KW-0808">Transferase</keyword>
<dbReference type="InterPro" id="IPR004007">
    <property type="entry name" value="DhaL_dom"/>
</dbReference>
<evidence type="ECO:0000256" key="10">
    <source>
        <dbReference type="ARBA" id="ARBA00048898"/>
    </source>
</evidence>
<proteinExistence type="inferred from homology"/>
<dbReference type="STRING" id="1890683.A0A427Y8G6"/>
<dbReference type="PROSITE" id="PS51481">
    <property type="entry name" value="DHAK"/>
    <property type="match status" value="1"/>
</dbReference>
<evidence type="ECO:0000256" key="4">
    <source>
        <dbReference type="ARBA" id="ARBA00022679"/>
    </source>
</evidence>
<feature type="domain" description="DhaK" evidence="14">
    <location>
        <begin position="10"/>
        <end position="350"/>
    </location>
</feature>
<dbReference type="Proteomes" id="UP000279259">
    <property type="component" value="Unassembled WGS sequence"/>
</dbReference>
<dbReference type="InterPro" id="IPR012734">
    <property type="entry name" value="DhaK_ATP"/>
</dbReference>
<accession>A0A427Y8G6</accession>
<reference evidence="15 16" key="1">
    <citation type="submission" date="2018-11" db="EMBL/GenBank/DDBJ databases">
        <title>Genome sequence of Saitozyma podzolica DSM 27192.</title>
        <authorList>
            <person name="Aliyu H."/>
            <person name="Gorte O."/>
            <person name="Ochsenreither K."/>
        </authorList>
    </citation>
    <scope>NUCLEOTIDE SEQUENCE [LARGE SCALE GENOMIC DNA]</scope>
    <source>
        <strain evidence="15 16">DSM 27192</strain>
    </source>
</reference>
<comment type="catalytic activity">
    <reaction evidence="9">
        <text>D-glyceraldehyde + ATP = D-glyceraldehyde 3-phosphate + ADP + H(+)</text>
        <dbReference type="Rhea" id="RHEA:13941"/>
        <dbReference type="ChEBI" id="CHEBI:15378"/>
        <dbReference type="ChEBI" id="CHEBI:17378"/>
        <dbReference type="ChEBI" id="CHEBI:30616"/>
        <dbReference type="ChEBI" id="CHEBI:59776"/>
        <dbReference type="ChEBI" id="CHEBI:456216"/>
        <dbReference type="EC" id="2.7.1.28"/>
    </reaction>
</comment>
<dbReference type="InterPro" id="IPR036117">
    <property type="entry name" value="DhaL_dom_sf"/>
</dbReference>
<keyword evidence="7" id="KW-0319">Glycerol metabolism</keyword>
<evidence type="ECO:0000256" key="12">
    <source>
        <dbReference type="PIRSR" id="PIRSR612734-2"/>
    </source>
</evidence>
<evidence type="ECO:0000259" key="14">
    <source>
        <dbReference type="PROSITE" id="PS51481"/>
    </source>
</evidence>
<feature type="binding site" evidence="12">
    <location>
        <begin position="55"/>
        <end position="58"/>
    </location>
    <ligand>
        <name>substrate</name>
    </ligand>
</feature>
<keyword evidence="6 15" id="KW-0418">Kinase</keyword>
<evidence type="ECO:0000259" key="13">
    <source>
        <dbReference type="PROSITE" id="PS51480"/>
    </source>
</evidence>
<dbReference type="GO" id="GO:0050354">
    <property type="term" value="F:triokinase activity"/>
    <property type="evidence" value="ECO:0007669"/>
    <property type="project" value="UniProtKB-EC"/>
</dbReference>
<evidence type="ECO:0000256" key="8">
    <source>
        <dbReference type="ARBA" id="ARBA00022840"/>
    </source>
</evidence>
<dbReference type="OrthoDB" id="1724672at2759"/>
<gene>
    <name evidence="15" type="primary">DAK2</name>
    <name evidence="15" type="ORF">EHS25_003298</name>
</gene>
<dbReference type="FunFam" id="3.40.50.10440:FF:000001">
    <property type="entry name" value="Dihydroxyacetone kinase, DhaK subunit"/>
    <property type="match status" value="1"/>
</dbReference>
<dbReference type="GO" id="GO:0005524">
    <property type="term" value="F:ATP binding"/>
    <property type="evidence" value="ECO:0007669"/>
    <property type="project" value="UniProtKB-KW"/>
</dbReference>
<dbReference type="SUPFAM" id="SSF82549">
    <property type="entry name" value="DAK1/DegV-like"/>
    <property type="match status" value="1"/>
</dbReference>
<dbReference type="InterPro" id="IPR050861">
    <property type="entry name" value="Dihydroxyacetone_Kinase"/>
</dbReference>
<dbReference type="AlphaFoldDB" id="A0A427Y8G6"/>
<evidence type="ECO:0000256" key="3">
    <source>
        <dbReference type="ARBA" id="ARBA00008757"/>
    </source>
</evidence>
<dbReference type="Pfam" id="PF02734">
    <property type="entry name" value="Dak2"/>
    <property type="match status" value="1"/>
</dbReference>
<dbReference type="GO" id="GO:0004371">
    <property type="term" value="F:glycerone kinase activity"/>
    <property type="evidence" value="ECO:0007669"/>
    <property type="project" value="UniProtKB-EC"/>
</dbReference>
<dbReference type="FunFam" id="1.25.40.340:FF:000001">
    <property type="entry name" value="Dihydroxyacetone kinase 1"/>
    <property type="match status" value="1"/>
</dbReference>
<dbReference type="InterPro" id="IPR004006">
    <property type="entry name" value="DhaK_dom"/>
</dbReference>
<comment type="pathway">
    <text evidence="2">Polyol metabolism; glycerol fermentation; glycerone phosphate from glycerol (oxidative route): step 2/2.</text>
</comment>
<dbReference type="Pfam" id="PF02733">
    <property type="entry name" value="Dak1"/>
    <property type="match status" value="1"/>
</dbReference>
<keyword evidence="5" id="KW-0547">Nucleotide-binding</keyword>
<comment type="caution">
    <text evidence="15">The sequence shown here is derived from an EMBL/GenBank/DDBJ whole genome shotgun (WGS) entry which is preliminary data.</text>
</comment>
<feature type="binding site" evidence="12">
    <location>
        <position position="112"/>
    </location>
    <ligand>
        <name>substrate</name>
    </ligand>
</feature>
<dbReference type="Gene3D" id="1.25.40.340">
    <property type="match status" value="1"/>
</dbReference>
<evidence type="ECO:0000256" key="2">
    <source>
        <dbReference type="ARBA" id="ARBA00004778"/>
    </source>
</evidence>
<dbReference type="Gene3D" id="3.30.1180.20">
    <property type="entry name" value="Dihydroxyacetone kinase, domain 2"/>
    <property type="match status" value="1"/>
</dbReference>
<comment type="catalytic activity">
    <reaction evidence="10">
        <text>dihydroxyacetone + ATP = dihydroxyacetone phosphate + ADP + H(+)</text>
        <dbReference type="Rhea" id="RHEA:15773"/>
        <dbReference type="ChEBI" id="CHEBI:15378"/>
        <dbReference type="ChEBI" id="CHEBI:16016"/>
        <dbReference type="ChEBI" id="CHEBI:30616"/>
        <dbReference type="ChEBI" id="CHEBI:57642"/>
        <dbReference type="ChEBI" id="CHEBI:456216"/>
        <dbReference type="EC" id="2.7.1.29"/>
    </reaction>
</comment>
<evidence type="ECO:0000256" key="1">
    <source>
        <dbReference type="ARBA" id="ARBA00003264"/>
    </source>
</evidence>
<protein>
    <submittedName>
        <fullName evidence="15">Dihydroxyacetone kinase 2</fullName>
    </submittedName>
</protein>
<dbReference type="UniPathway" id="UPA00617">
    <property type="reaction ID" value="UER00669"/>
</dbReference>
<evidence type="ECO:0000256" key="7">
    <source>
        <dbReference type="ARBA" id="ARBA00022798"/>
    </source>
</evidence>
<name>A0A427Y8G6_9TREE</name>
<evidence type="ECO:0000313" key="16">
    <source>
        <dbReference type="Proteomes" id="UP000279259"/>
    </source>
</evidence>
<evidence type="ECO:0000256" key="6">
    <source>
        <dbReference type="ARBA" id="ARBA00022777"/>
    </source>
</evidence>
<feature type="domain" description="DhaL" evidence="13">
    <location>
        <begin position="384"/>
        <end position="585"/>
    </location>
</feature>
<dbReference type="GO" id="GO:0005829">
    <property type="term" value="C:cytosol"/>
    <property type="evidence" value="ECO:0007669"/>
    <property type="project" value="TreeGrafter"/>
</dbReference>
<dbReference type="PANTHER" id="PTHR28629:SF14">
    <property type="entry name" value="DIHYDROXYACETONE KINASE 1"/>
    <property type="match status" value="1"/>
</dbReference>
<dbReference type="PROSITE" id="PS51480">
    <property type="entry name" value="DHAL"/>
    <property type="match status" value="1"/>
</dbReference>
<evidence type="ECO:0000313" key="15">
    <source>
        <dbReference type="EMBL" id="RSH87389.1"/>
    </source>
</evidence>
<sequence length="588" mass="61562">MGAQKHVLNEPSTLVVDSLKGLVALNPFIHLDEAQRVIYRPQSGTHRVALLSGGGSGHEPAHAAFVGPGLLDAAVCGNIFASPNVAQVRRGIELVTAQDKGALVVVMNYTGDALHFGLAAETFRSAGRGEVRVLMVGDDVAVGKKQGSIVGRRGLAGTILVYKIASALSDKGADLDKVEAVAKYACTRLGTLGIGLDHCHVPGTTAGESHLSAGELELGMGIHNEPGTSKLPLGTASDLVGNMLGKIVDTTDADRGFVPFKHDGKDEVVLLVNDLGAVSELEMSGITNEAVSWLQKKNITVRRVFAGTYMTSLNMPGFSLTLLLLPRDGDAYSSQDILSLLDAPASAPGWRWTSGQEPGKLGAKVQEAVAHKGKEVDLAPADSTEFLAAITRACKALIEAEPELTKQDQIAGDGDAGLTLEAGAKGVLKAISEGKMSGKNVIEDIKVISEVCDEDMGGTSGALYSIFFAGLGTSLRDQANSGAKSTTPEVWSKAAAEALTVLYKYTRARPPSRTLVDPLEAFVASLPSKGLSASADDAHAAADKTKELVAKAGRGAYVNQEELKKREVPDPGAWGIWRVVDGLRGYEA</sequence>
<organism evidence="15 16">
    <name type="scientific">Saitozyma podzolica</name>
    <dbReference type="NCBI Taxonomy" id="1890683"/>
    <lineage>
        <taxon>Eukaryota</taxon>
        <taxon>Fungi</taxon>
        <taxon>Dikarya</taxon>
        <taxon>Basidiomycota</taxon>
        <taxon>Agaricomycotina</taxon>
        <taxon>Tremellomycetes</taxon>
        <taxon>Tremellales</taxon>
        <taxon>Trimorphomycetaceae</taxon>
        <taxon>Saitozyma</taxon>
    </lineage>
</organism>
<dbReference type="PANTHER" id="PTHR28629">
    <property type="entry name" value="TRIOKINASE/FMN CYCLASE"/>
    <property type="match status" value="1"/>
</dbReference>
<dbReference type="EMBL" id="RSCD01000017">
    <property type="protein sequence ID" value="RSH87389.1"/>
    <property type="molecule type" value="Genomic_DNA"/>
</dbReference>
<dbReference type="NCBIfam" id="TIGR02361">
    <property type="entry name" value="dak_ATP"/>
    <property type="match status" value="1"/>
</dbReference>
<dbReference type="SUPFAM" id="SSF101473">
    <property type="entry name" value="DhaL-like"/>
    <property type="match status" value="1"/>
</dbReference>
<keyword evidence="8" id="KW-0067">ATP-binding</keyword>
<evidence type="ECO:0000256" key="5">
    <source>
        <dbReference type="ARBA" id="ARBA00022741"/>
    </source>
</evidence>
<evidence type="ECO:0000256" key="11">
    <source>
        <dbReference type="PIRSR" id="PIRSR612734-1"/>
    </source>
</evidence>
<dbReference type="FunFam" id="3.30.1180.20:FF:000001">
    <property type="entry name" value="Dihydroxyacetone kinase 1"/>
    <property type="match status" value="1"/>
</dbReference>
<feature type="active site" description="Tele-hemiaminal-histidine intermediate" evidence="11">
    <location>
        <position position="223"/>
    </location>
</feature>
<evidence type="ECO:0000256" key="9">
    <source>
        <dbReference type="ARBA" id="ARBA00047974"/>
    </source>
</evidence>
<comment type="function">
    <text evidence="1">Catalyzes both the phosphorylation of dihydroxyacetone and of glyceraldehyde.</text>
</comment>